<feature type="transmembrane region" description="Helical" evidence="1">
    <location>
        <begin position="255"/>
        <end position="280"/>
    </location>
</feature>
<evidence type="ECO:0008006" key="4">
    <source>
        <dbReference type="Google" id="ProtNLM"/>
    </source>
</evidence>
<keyword evidence="1" id="KW-0472">Membrane</keyword>
<dbReference type="InterPro" id="IPR013783">
    <property type="entry name" value="Ig-like_fold"/>
</dbReference>
<protein>
    <recommendedName>
        <fullName evidence="4">Ig-like domain-containing protein</fullName>
    </recommendedName>
</protein>
<keyword evidence="1" id="KW-1133">Transmembrane helix</keyword>
<dbReference type="OrthoDB" id="6171479at2759"/>
<name>A0A8B6CD99_MYTGA</name>
<dbReference type="EMBL" id="UYJE01001609">
    <property type="protein sequence ID" value="VDI03574.1"/>
    <property type="molecule type" value="Genomic_DNA"/>
</dbReference>
<evidence type="ECO:0000313" key="2">
    <source>
        <dbReference type="EMBL" id="VDI03574.1"/>
    </source>
</evidence>
<evidence type="ECO:0000256" key="1">
    <source>
        <dbReference type="SAM" id="Phobius"/>
    </source>
</evidence>
<proteinExistence type="predicted"/>
<sequence>MLMAADDQYIGHRIQEGDDNIETDMEITFTVISVYISFIPMATTKVTLELPNGMIEIGKELKLKCKSLKDIHSHQSRQWRGGEDNKLLCYDGVTIDSKKYKEEIKSSTVYELTIEKVSESDLQCPYACRIGFDIDQKFLDINEKNFVYMPDRNATDLVYQHQNGTFILSFELQKVFPKPVCKVIINGATRSLTVTNESKSRVLWNVTYGLESAEPLHNCLDPIQIECLVGKRTLRFTVEHTFVCKDQQISEETRILISITVCIAATLLVALLVIAVCYVWKKSSITWKHLYDTVRMESMDAK</sequence>
<organism evidence="2 3">
    <name type="scientific">Mytilus galloprovincialis</name>
    <name type="common">Mediterranean mussel</name>
    <dbReference type="NCBI Taxonomy" id="29158"/>
    <lineage>
        <taxon>Eukaryota</taxon>
        <taxon>Metazoa</taxon>
        <taxon>Spiralia</taxon>
        <taxon>Lophotrochozoa</taxon>
        <taxon>Mollusca</taxon>
        <taxon>Bivalvia</taxon>
        <taxon>Autobranchia</taxon>
        <taxon>Pteriomorphia</taxon>
        <taxon>Mytilida</taxon>
        <taxon>Mytiloidea</taxon>
        <taxon>Mytilidae</taxon>
        <taxon>Mytilinae</taxon>
        <taxon>Mytilus</taxon>
    </lineage>
</organism>
<gene>
    <name evidence="2" type="ORF">MGAL_10B067646</name>
</gene>
<dbReference type="Proteomes" id="UP000596742">
    <property type="component" value="Unassembled WGS sequence"/>
</dbReference>
<dbReference type="Gene3D" id="2.60.40.10">
    <property type="entry name" value="Immunoglobulins"/>
    <property type="match status" value="1"/>
</dbReference>
<keyword evidence="1" id="KW-0812">Transmembrane</keyword>
<evidence type="ECO:0000313" key="3">
    <source>
        <dbReference type="Proteomes" id="UP000596742"/>
    </source>
</evidence>
<dbReference type="AlphaFoldDB" id="A0A8B6CD99"/>
<accession>A0A8B6CD99</accession>
<keyword evidence="3" id="KW-1185">Reference proteome</keyword>
<comment type="caution">
    <text evidence="2">The sequence shown here is derived from an EMBL/GenBank/DDBJ whole genome shotgun (WGS) entry which is preliminary data.</text>
</comment>
<reference evidence="2" key="1">
    <citation type="submission" date="2018-11" db="EMBL/GenBank/DDBJ databases">
        <authorList>
            <person name="Alioto T."/>
            <person name="Alioto T."/>
        </authorList>
    </citation>
    <scope>NUCLEOTIDE SEQUENCE</scope>
</reference>